<dbReference type="Gene3D" id="3.50.50.60">
    <property type="entry name" value="FAD/NAD(P)-binding domain"/>
    <property type="match status" value="1"/>
</dbReference>
<dbReference type="InterPro" id="IPR036188">
    <property type="entry name" value="FAD/NAD-bd_sf"/>
</dbReference>
<dbReference type="Gene3D" id="3.90.660.50">
    <property type="match status" value="1"/>
</dbReference>
<dbReference type="SUPFAM" id="SSF51905">
    <property type="entry name" value="FAD/NAD(P)-binding domain"/>
    <property type="match status" value="1"/>
</dbReference>
<gene>
    <name evidence="7" type="primary">crtI</name>
    <name evidence="7" type="ORF">D9X91_03520</name>
</gene>
<evidence type="ECO:0000256" key="3">
    <source>
        <dbReference type="ARBA" id="ARBA00023002"/>
    </source>
</evidence>
<keyword evidence="3 5" id="KW-0560">Oxidoreductase</keyword>
<evidence type="ECO:0000256" key="5">
    <source>
        <dbReference type="RuleBase" id="RU362075"/>
    </source>
</evidence>
<organism evidence="7 8">
    <name type="scientific">Falsibacillus albus</name>
    <dbReference type="NCBI Taxonomy" id="2478915"/>
    <lineage>
        <taxon>Bacteria</taxon>
        <taxon>Bacillati</taxon>
        <taxon>Bacillota</taxon>
        <taxon>Bacilli</taxon>
        <taxon>Bacillales</taxon>
        <taxon>Bacillaceae</taxon>
        <taxon>Falsibacillus</taxon>
    </lineage>
</organism>
<dbReference type="NCBIfam" id="TIGR02734">
    <property type="entry name" value="crtI_fam"/>
    <property type="match status" value="1"/>
</dbReference>
<reference evidence="7 8" key="1">
    <citation type="submission" date="2018-10" db="EMBL/GenBank/DDBJ databases">
        <title>Falsibacillus sp. genome draft.</title>
        <authorList>
            <person name="Shi S."/>
        </authorList>
    </citation>
    <scope>NUCLEOTIDE SEQUENCE [LARGE SCALE GENOMIC DNA]</scope>
    <source>
        <strain evidence="7 8">GY 10110</strain>
    </source>
</reference>
<comment type="similarity">
    <text evidence="4">Belongs to the carotenoid/retinoid oxidoreductase family. CrtN subfamily.</text>
</comment>
<evidence type="ECO:0000259" key="6">
    <source>
        <dbReference type="Pfam" id="PF01593"/>
    </source>
</evidence>
<dbReference type="Pfam" id="PF01593">
    <property type="entry name" value="Amino_oxidase"/>
    <property type="match status" value="1"/>
</dbReference>
<dbReference type="EMBL" id="RCVZ01000002">
    <property type="protein sequence ID" value="RLQ97233.1"/>
    <property type="molecule type" value="Genomic_DNA"/>
</dbReference>
<dbReference type="GO" id="GO:0016117">
    <property type="term" value="P:carotenoid biosynthetic process"/>
    <property type="evidence" value="ECO:0007669"/>
    <property type="project" value="UniProtKB-KW"/>
</dbReference>
<comment type="pathway">
    <text evidence="1 5">Carotenoid biosynthesis.</text>
</comment>
<comment type="caution">
    <text evidence="7">The sequence shown here is derived from an EMBL/GenBank/DDBJ whole genome shotgun (WGS) entry which is preliminary data.</text>
</comment>
<dbReference type="GO" id="GO:0016491">
    <property type="term" value="F:oxidoreductase activity"/>
    <property type="evidence" value="ECO:0007669"/>
    <property type="project" value="UniProtKB-KW"/>
</dbReference>
<protein>
    <submittedName>
        <fullName evidence="7">Phytoene desaturase</fullName>
    </submittedName>
</protein>
<proteinExistence type="inferred from homology"/>
<dbReference type="PANTHER" id="PTHR43734">
    <property type="entry name" value="PHYTOENE DESATURASE"/>
    <property type="match status" value="1"/>
</dbReference>
<dbReference type="RefSeq" id="WP_121679183.1">
    <property type="nucleotide sequence ID" value="NZ_RCVZ01000002.1"/>
</dbReference>
<dbReference type="InterPro" id="IPR014105">
    <property type="entry name" value="Carotenoid/retinoid_OxRdtase"/>
</dbReference>
<evidence type="ECO:0000256" key="1">
    <source>
        <dbReference type="ARBA" id="ARBA00004829"/>
    </source>
</evidence>
<evidence type="ECO:0000313" key="8">
    <source>
        <dbReference type="Proteomes" id="UP000276770"/>
    </source>
</evidence>
<accession>A0A3L7K2J6</accession>
<evidence type="ECO:0000256" key="2">
    <source>
        <dbReference type="ARBA" id="ARBA00022746"/>
    </source>
</evidence>
<dbReference type="InterPro" id="IPR002937">
    <property type="entry name" value="Amino_oxidase"/>
</dbReference>
<keyword evidence="8" id="KW-1185">Reference proteome</keyword>
<sequence>MRVSVAGGGIGGMLAALMLAQDGFEVSVFEKSEKLGGRLAFVNHKGYKIDQGPTIVLLPEMLKQILGKAGVLEKEIDLIPCDPLYKIHFSSGKSYTKYSDEEKQLKEIRESFPGNEAGFLKFMRDMNRRYQIGKPSFLEQSFSNILNFFKPSTLSSLWKLNAHQSVMKQLESYFDNKLMQTAYALQTLYIGGNPFTTPAIYSLVSFSEHFHGIHYLKGGYANLVDILETALKRANVRVHTNHEVTGICRTEGRATSIIANGCEFPTDLVIMNGDFPIVERMVQKNRRRFTASSSCFLIYMGVNKKFEHANVHQFFIGDDFEKNMKEIFKEKNVPSDPSFYVFHPSLIDDSLAPENKGVLYVLVPVPSGEAIEWETEKERFADRIIAEMESAQFSGLRKEIEWMTIRTPQDALADGLYQGGSFGIAPELLQSGPFRPQIKPFKENNIYAVGASIHPGGGIPIVMQGASMLVDAIRKEMDTHVEKKGVNASAGTFNRISNM</sequence>
<dbReference type="OrthoDB" id="9814556at2"/>
<feature type="domain" description="Amine oxidase" evidence="6">
    <location>
        <begin position="10"/>
        <end position="459"/>
    </location>
</feature>
<evidence type="ECO:0000313" key="7">
    <source>
        <dbReference type="EMBL" id="RLQ97233.1"/>
    </source>
</evidence>
<evidence type="ECO:0000256" key="4">
    <source>
        <dbReference type="ARBA" id="ARBA00038322"/>
    </source>
</evidence>
<keyword evidence="2 5" id="KW-0125">Carotenoid biosynthesis</keyword>
<dbReference type="PANTHER" id="PTHR43734:SF1">
    <property type="entry name" value="PHYTOENE DESATURASE"/>
    <property type="match status" value="1"/>
</dbReference>
<dbReference type="AlphaFoldDB" id="A0A3L7K2J6"/>
<dbReference type="Proteomes" id="UP000276770">
    <property type="component" value="Unassembled WGS sequence"/>
</dbReference>
<name>A0A3L7K2J6_9BACI</name>